<evidence type="ECO:0000313" key="2">
    <source>
        <dbReference type="Proteomes" id="UP000223968"/>
    </source>
</evidence>
<name>A0A2B7X4E4_9EURO</name>
<dbReference type="Proteomes" id="UP000223968">
    <property type="component" value="Unassembled WGS sequence"/>
</dbReference>
<comment type="caution">
    <text evidence="1">The sequence shown here is derived from an EMBL/GenBank/DDBJ whole genome shotgun (WGS) entry which is preliminary data.</text>
</comment>
<keyword evidence="2" id="KW-1185">Reference proteome</keyword>
<accession>A0A2B7X4E4</accession>
<protein>
    <submittedName>
        <fullName evidence="1">Uncharacterized protein</fullName>
    </submittedName>
</protein>
<dbReference type="EMBL" id="PDNB01000145">
    <property type="protein sequence ID" value="PGH03627.1"/>
    <property type="molecule type" value="Genomic_DNA"/>
</dbReference>
<dbReference type="STRING" id="1447875.A0A2B7X4E4"/>
<sequence>MTAKISRRLVKLSSHIGQAPWLPYIKEQLCSANELLSTKWAAIQDDSTPQKVWEDWLSSPPDLLGDTKLTLSNLYPYFQSVRSRTVFPTDNRKITVRSVPRIRFTQDGLPVLPPISEVEENERLCLADLELWTRRLLLNGSEIRQKRFHTAQKTYSGCPVDMSRMILTLLGLWIALDIAAVAQCSLLKDYDPGFPPSLFEPLLLSKENDIEELNRIEQYLKDRLEKYKEFDKMKEEYDNLDAQWKSMSCDFNPFQRKSGEMGKKHSRSCGKCSIKKKAMATKIQPHEWPLPEDPIADKCVVFHLDVPEAVRTWLDTTYSILIDVLSPEAQDIVQAKHMWPLNDYQGLSKFRKSTTKRLPLVSTFKPVSCTEYFLDVELNHCPNASKACAPNGTHYFVFDVDNKVKSHYLLGKCDIQYLCTFQLPEGPYRQLQYAVDSTNDSTKVAIANQASCTTSLTYDEMYAFCSLRSGHRLQWRNIFRELISRTMNFNHWETNILLQAAIWQIGPYKAGAMLSCESHADLQEERFGLDLISALGKAVGRMGGNWQEVLSMRTFVTIATRILTSNPHENVKNECLQTLRRARNITEGWLDELNLKLQDVLEGDTVGLNSVALEVALTCHSTFDVDDNHLETLLQDTSDIATITKCCITLHERCPPIQLLPESTTFLVRRYWSLCHRIEDCLTAKILTCQGGLIGTWWPGYERAGSFRLQEVDEPWLVTEISRGANAPSSTVHYNVLNGELLIDGLTKLPRDYEEQDLCRRLFSGIHFAMHEGSLVVRADDETGKYEILPSTTVNGDFPKSFVTQYCHWLNLETNYIEFRPISDLWRSKPSNCAIENIQYGRTLVSGVWKLIATNSSSGQAVASILSPLELPYNMHVMINSESEELRVYLPRLKLDFFKNPESMYLESKQFRGMVVDDGQSFGTLTGLVNKLVLRGIHDSSRGVIIPYGSVSFKRENNHVRVSIDNSSMATVPYYYYKIDSELGRLVDNGSLRSKLFQCYIHASTSSCLADDLTRRTEGALQILWAASALSLVVEKHNIELLTRIAQLTPRRKFYPPNLKVMQEVRWNGLPFLSQHNYFATLAETLFESYRTFSMLQGDSPPSCSDVFTERTIQHLTDRDTIRDSTFRVDGFGAESFTKAQDSIHKARDHPFMSKGLERVPRTAQLVDGWSTGLRTHKEIFKSSKKYKKIGGLPALPENGLRLTYDMKWLASPTTFLPQTFLQIIHQLSRSIREKDKYRILFFLCTVSYYEGEETSHQLVAEELAETLLAFATVPELRIIKLPTHTSYDLSRGLEPNKKMLISITENCVYDFDASPESKLGPLPNESQYAMRQRLTQLYKEEKEKRVAEFVEALTTQWPTSHVSTPTNLGCCKFINVDKVLQLVQPLFESWHGDLEFKKFIDKAQAVLESLKPNYYAVPKLLMQRPQINHQTKPCYLSFESAFSTPAPTIGKLKKQFPFASWAQKERGGTTDYR</sequence>
<dbReference type="OrthoDB" id="3182339at2759"/>
<organism evidence="1 2">
    <name type="scientific">Helicocarpus griseus UAMH5409</name>
    <dbReference type="NCBI Taxonomy" id="1447875"/>
    <lineage>
        <taxon>Eukaryota</taxon>
        <taxon>Fungi</taxon>
        <taxon>Dikarya</taxon>
        <taxon>Ascomycota</taxon>
        <taxon>Pezizomycotina</taxon>
        <taxon>Eurotiomycetes</taxon>
        <taxon>Eurotiomycetidae</taxon>
        <taxon>Onygenales</taxon>
        <taxon>Ajellomycetaceae</taxon>
        <taxon>Helicocarpus</taxon>
    </lineage>
</organism>
<evidence type="ECO:0000313" key="1">
    <source>
        <dbReference type="EMBL" id="PGH03627.1"/>
    </source>
</evidence>
<proteinExistence type="predicted"/>
<reference evidence="1 2" key="1">
    <citation type="submission" date="2017-10" db="EMBL/GenBank/DDBJ databases">
        <title>Comparative genomics in systemic dimorphic fungi from Ajellomycetaceae.</title>
        <authorList>
            <person name="Munoz J.F."/>
            <person name="Mcewen J.G."/>
            <person name="Clay O.K."/>
            <person name="Cuomo C.A."/>
        </authorList>
    </citation>
    <scope>NUCLEOTIDE SEQUENCE [LARGE SCALE GENOMIC DNA]</scope>
    <source>
        <strain evidence="1 2">UAMH5409</strain>
    </source>
</reference>
<gene>
    <name evidence="1" type="ORF">AJ79_07319</name>
</gene>